<dbReference type="GO" id="GO:0030414">
    <property type="term" value="F:peptidase inhibitor activity"/>
    <property type="evidence" value="ECO:0007669"/>
    <property type="project" value="TreeGrafter"/>
</dbReference>
<dbReference type="Proteomes" id="UP000298030">
    <property type="component" value="Unassembled WGS sequence"/>
</dbReference>
<comment type="caution">
    <text evidence="2">The sequence shown here is derived from an EMBL/GenBank/DDBJ whole genome shotgun (WGS) entry which is preliminary data.</text>
</comment>
<dbReference type="CDD" id="cd00866">
    <property type="entry name" value="PEBP_euk"/>
    <property type="match status" value="1"/>
</dbReference>
<dbReference type="EMBL" id="QPFP01000090">
    <property type="protein sequence ID" value="TEB22535.1"/>
    <property type="molecule type" value="Genomic_DNA"/>
</dbReference>
<protein>
    <submittedName>
        <fullName evidence="2">PEBP-like protein</fullName>
    </submittedName>
</protein>
<dbReference type="Pfam" id="PF01161">
    <property type="entry name" value="PBP"/>
    <property type="match status" value="1"/>
</dbReference>
<keyword evidence="4" id="KW-1185">Reference proteome</keyword>
<dbReference type="SUPFAM" id="SSF49777">
    <property type="entry name" value="PEBP-like"/>
    <property type="match status" value="1"/>
</dbReference>
<accession>A0A4Y7SL16</accession>
<dbReference type="Gene3D" id="3.90.280.10">
    <property type="entry name" value="PEBP-like"/>
    <property type="match status" value="1"/>
</dbReference>
<evidence type="ECO:0000313" key="2">
    <source>
        <dbReference type="EMBL" id="TEB22535.1"/>
    </source>
</evidence>
<dbReference type="GO" id="GO:0005543">
    <property type="term" value="F:phospholipid binding"/>
    <property type="evidence" value="ECO:0007669"/>
    <property type="project" value="TreeGrafter"/>
</dbReference>
<dbReference type="InterPro" id="IPR008914">
    <property type="entry name" value="PEBP"/>
</dbReference>
<sequence length="198" mass="21876">MSSDLIASILSSLKESGVIPDVIPESLDFTPSEFFTVAYPSKTLTEVGGKFTKDEAQQEPELYLIDNDEGEAAAEETYTLVMTDPDAPSRADPKYGQWRHWVIPGLKVQNGAKGVTALQKTRTSLTPYFGPSPPPGSGPHRYVFLLFEDPTPDYSVAAEAVEHNGEFTSRRNWNALKFADEYVLKLVGVNYFFCEVSA</sequence>
<dbReference type="OrthoDB" id="2506647at2759"/>
<gene>
    <name evidence="3" type="ORF">FA13DRAFT_1795358</name>
    <name evidence="2" type="ORF">FA13DRAFT_1798820</name>
</gene>
<dbReference type="GO" id="GO:0030162">
    <property type="term" value="P:regulation of proteolysis"/>
    <property type="evidence" value="ECO:0007669"/>
    <property type="project" value="TreeGrafter"/>
</dbReference>
<name>A0A4Y7SL16_COPMI</name>
<comment type="similarity">
    <text evidence="1">Belongs to the phosphatidylethanolamine-binding protein family.</text>
</comment>
<dbReference type="STRING" id="71717.A0A4Y7SL16"/>
<dbReference type="PANTHER" id="PTHR11362:SF148">
    <property type="entry name" value="CARBOXYPEPTIDASE Y INHIBITOR"/>
    <property type="match status" value="1"/>
</dbReference>
<evidence type="ECO:0000256" key="1">
    <source>
        <dbReference type="ARBA" id="ARBA00007091"/>
    </source>
</evidence>
<dbReference type="InterPro" id="IPR036610">
    <property type="entry name" value="PEBP-like_sf"/>
</dbReference>
<dbReference type="InterPro" id="IPR035810">
    <property type="entry name" value="PEBP_euk"/>
</dbReference>
<reference evidence="2 4" key="1">
    <citation type="journal article" date="2019" name="Nat. Ecol. Evol.">
        <title>Megaphylogeny resolves global patterns of mushroom evolution.</title>
        <authorList>
            <person name="Varga T."/>
            <person name="Krizsan K."/>
            <person name="Foldi C."/>
            <person name="Dima B."/>
            <person name="Sanchez-Garcia M."/>
            <person name="Sanchez-Ramirez S."/>
            <person name="Szollosi G.J."/>
            <person name="Szarkandi J.G."/>
            <person name="Papp V."/>
            <person name="Albert L."/>
            <person name="Andreopoulos W."/>
            <person name="Angelini C."/>
            <person name="Antonin V."/>
            <person name="Barry K.W."/>
            <person name="Bougher N.L."/>
            <person name="Buchanan P."/>
            <person name="Buyck B."/>
            <person name="Bense V."/>
            <person name="Catcheside P."/>
            <person name="Chovatia M."/>
            <person name="Cooper J."/>
            <person name="Damon W."/>
            <person name="Desjardin D."/>
            <person name="Finy P."/>
            <person name="Geml J."/>
            <person name="Haridas S."/>
            <person name="Hughes K."/>
            <person name="Justo A."/>
            <person name="Karasinski D."/>
            <person name="Kautmanova I."/>
            <person name="Kiss B."/>
            <person name="Kocsube S."/>
            <person name="Kotiranta H."/>
            <person name="LaButti K.M."/>
            <person name="Lechner B.E."/>
            <person name="Liimatainen K."/>
            <person name="Lipzen A."/>
            <person name="Lukacs Z."/>
            <person name="Mihaltcheva S."/>
            <person name="Morgado L.N."/>
            <person name="Niskanen T."/>
            <person name="Noordeloos M.E."/>
            <person name="Ohm R.A."/>
            <person name="Ortiz-Santana B."/>
            <person name="Ovrebo C."/>
            <person name="Racz N."/>
            <person name="Riley R."/>
            <person name="Savchenko A."/>
            <person name="Shiryaev A."/>
            <person name="Soop K."/>
            <person name="Spirin V."/>
            <person name="Szebenyi C."/>
            <person name="Tomsovsky M."/>
            <person name="Tulloss R.E."/>
            <person name="Uehling J."/>
            <person name="Grigoriev I.V."/>
            <person name="Vagvolgyi C."/>
            <person name="Papp T."/>
            <person name="Martin F.M."/>
            <person name="Miettinen O."/>
            <person name="Hibbett D.S."/>
            <person name="Nagy L.G."/>
        </authorList>
    </citation>
    <scope>NUCLEOTIDE SEQUENCE [LARGE SCALE GENOMIC DNA]</scope>
    <source>
        <strain evidence="2 4">FP101781</strain>
    </source>
</reference>
<dbReference type="AlphaFoldDB" id="A0A4Y7SL16"/>
<dbReference type="GO" id="GO:0046578">
    <property type="term" value="P:regulation of Ras protein signal transduction"/>
    <property type="evidence" value="ECO:0007669"/>
    <property type="project" value="TreeGrafter"/>
</dbReference>
<evidence type="ECO:0000313" key="4">
    <source>
        <dbReference type="Proteomes" id="UP000298030"/>
    </source>
</evidence>
<dbReference type="PANTHER" id="PTHR11362">
    <property type="entry name" value="PHOSPHATIDYLETHANOLAMINE-BINDING PROTEIN"/>
    <property type="match status" value="1"/>
</dbReference>
<dbReference type="InterPro" id="IPR001858">
    <property type="entry name" value="Phosphatidylethanolamine-bd_CS"/>
</dbReference>
<dbReference type="PROSITE" id="PS01220">
    <property type="entry name" value="PBP"/>
    <property type="match status" value="1"/>
</dbReference>
<proteinExistence type="inferred from homology"/>
<dbReference type="EMBL" id="QPFP01000046">
    <property type="protein sequence ID" value="TEB26679.1"/>
    <property type="molecule type" value="Genomic_DNA"/>
</dbReference>
<organism evidence="2 4">
    <name type="scientific">Coprinellus micaceus</name>
    <name type="common">Glistening ink-cap mushroom</name>
    <name type="synonym">Coprinus micaceus</name>
    <dbReference type="NCBI Taxonomy" id="71717"/>
    <lineage>
        <taxon>Eukaryota</taxon>
        <taxon>Fungi</taxon>
        <taxon>Dikarya</taxon>
        <taxon>Basidiomycota</taxon>
        <taxon>Agaricomycotina</taxon>
        <taxon>Agaricomycetes</taxon>
        <taxon>Agaricomycetidae</taxon>
        <taxon>Agaricales</taxon>
        <taxon>Agaricineae</taxon>
        <taxon>Psathyrellaceae</taxon>
        <taxon>Coprinellus</taxon>
    </lineage>
</organism>
<evidence type="ECO:0000313" key="3">
    <source>
        <dbReference type="EMBL" id="TEB26679.1"/>
    </source>
</evidence>